<name>A0ACC1CP25_9NEOP</name>
<evidence type="ECO:0000313" key="2">
    <source>
        <dbReference type="Proteomes" id="UP000824533"/>
    </source>
</evidence>
<reference evidence="1 2" key="1">
    <citation type="journal article" date="2021" name="Front. Genet.">
        <title>Chromosome-Level Genome Assembly Reveals Significant Gene Expansion in the Toll and IMD Signaling Pathways of Dendrolimus kikuchii.</title>
        <authorList>
            <person name="Zhou J."/>
            <person name="Wu P."/>
            <person name="Xiong Z."/>
            <person name="Liu N."/>
            <person name="Zhao N."/>
            <person name="Ji M."/>
            <person name="Qiu Y."/>
            <person name="Yang B."/>
        </authorList>
    </citation>
    <scope>NUCLEOTIDE SEQUENCE [LARGE SCALE GENOMIC DNA]</scope>
    <source>
        <strain evidence="1">Ann1</strain>
    </source>
</reference>
<dbReference type="Proteomes" id="UP000824533">
    <property type="component" value="Linkage Group LG20"/>
</dbReference>
<protein>
    <submittedName>
        <fullName evidence="1">Uncharacterized protein</fullName>
    </submittedName>
</protein>
<proteinExistence type="predicted"/>
<evidence type="ECO:0000313" key="1">
    <source>
        <dbReference type="EMBL" id="KAJ0173374.1"/>
    </source>
</evidence>
<sequence>MVTQASQTQEKSYEQSEGQTHFGFQTVNEEEKWKKVHEVFDTVAEKYDLMNDVMSLGIHRVWKDIFMQRLAPMHGTKLLDMAGGTGDITFRYIKYLQNLGPAPDGARSSVTVCDINQAMLDVGKTRAKKLGYTESSCGVDIDWLCGDAEKLPIPDESYDAYTIAFGIRNCTRIDKVLEEAYRVLTPGGRFMCLEFSHLPYEPLQWIYDKYSFQVIPVLGQLIAGQWKPYQYLVESIRQFPNQEKFKSMIEEAGFRQVTYENLTFGTCAIHSGFKI</sequence>
<comment type="caution">
    <text evidence="1">The sequence shown here is derived from an EMBL/GenBank/DDBJ whole genome shotgun (WGS) entry which is preliminary data.</text>
</comment>
<dbReference type="EMBL" id="CM034406">
    <property type="protein sequence ID" value="KAJ0173374.1"/>
    <property type="molecule type" value="Genomic_DNA"/>
</dbReference>
<keyword evidence="2" id="KW-1185">Reference proteome</keyword>
<accession>A0ACC1CP25</accession>
<gene>
    <name evidence="1" type="ORF">K1T71_011550</name>
</gene>
<organism evidence="1 2">
    <name type="scientific">Dendrolimus kikuchii</name>
    <dbReference type="NCBI Taxonomy" id="765133"/>
    <lineage>
        <taxon>Eukaryota</taxon>
        <taxon>Metazoa</taxon>
        <taxon>Ecdysozoa</taxon>
        <taxon>Arthropoda</taxon>
        <taxon>Hexapoda</taxon>
        <taxon>Insecta</taxon>
        <taxon>Pterygota</taxon>
        <taxon>Neoptera</taxon>
        <taxon>Endopterygota</taxon>
        <taxon>Lepidoptera</taxon>
        <taxon>Glossata</taxon>
        <taxon>Ditrysia</taxon>
        <taxon>Bombycoidea</taxon>
        <taxon>Lasiocampidae</taxon>
        <taxon>Dendrolimus</taxon>
    </lineage>
</organism>